<gene>
    <name evidence="2" type="ORF">BSTOLATCC_MIC1572</name>
</gene>
<dbReference type="SUPFAM" id="SSF52540">
    <property type="entry name" value="P-loop containing nucleoside triphosphate hydrolases"/>
    <property type="match status" value="1"/>
</dbReference>
<dbReference type="Proteomes" id="UP001162131">
    <property type="component" value="Unassembled WGS sequence"/>
</dbReference>
<comment type="caution">
    <text evidence="2">The sequence shown here is derived from an EMBL/GenBank/DDBJ whole genome shotgun (WGS) entry which is preliminary data.</text>
</comment>
<evidence type="ECO:0000256" key="1">
    <source>
        <dbReference type="SAM" id="MobiDB-lite"/>
    </source>
</evidence>
<dbReference type="CDD" id="cd00882">
    <property type="entry name" value="Ras_like_GTPase"/>
    <property type="match status" value="1"/>
</dbReference>
<sequence>MESSEQLIKRDEMINQTQSDNPEFNAPTGSFINDQKCVEEAKKPPEKSKKPPEESKKIQAVSKSFVCVLIGPIGHGKSTLINYLANYLRDGTLENRKVVIPTDYYKLVTENGFNHSERNPELYLSQTENCSSYEFLNRKDNCKYIFIDTLGLSGASGPHQDNRNIQKILNFLNMTKKINAIIIVQNGNYRLDLCFKNAYERLKNSLPLSISENIALILTNLAESASINENCIPLSIKKSYMMDNVAFNVKLEDFSKMSRFKKIILNYKWELSMEVIEELIEDLSQYSEASTRD</sequence>
<feature type="compositionally biased region" description="Polar residues" evidence="1">
    <location>
        <begin position="14"/>
        <end position="33"/>
    </location>
</feature>
<dbReference type="AlphaFoldDB" id="A0AAU9IBQ4"/>
<feature type="region of interest" description="Disordered" evidence="1">
    <location>
        <begin position="1"/>
        <end position="56"/>
    </location>
</feature>
<feature type="compositionally biased region" description="Basic and acidic residues" evidence="1">
    <location>
        <begin position="36"/>
        <end position="56"/>
    </location>
</feature>
<evidence type="ECO:0000313" key="3">
    <source>
        <dbReference type="Proteomes" id="UP001162131"/>
    </source>
</evidence>
<protein>
    <recommendedName>
        <fullName evidence="4">G domain-containing protein</fullName>
    </recommendedName>
</protein>
<dbReference type="EMBL" id="CAJZBQ010000002">
    <property type="protein sequence ID" value="CAG9310732.1"/>
    <property type="molecule type" value="Genomic_DNA"/>
</dbReference>
<proteinExistence type="predicted"/>
<name>A0AAU9IBQ4_9CILI</name>
<dbReference type="PANTHER" id="PTHR32046:SF12">
    <property type="entry name" value="AIG1-TYPE G DOMAIN-CONTAINING PROTEIN"/>
    <property type="match status" value="1"/>
</dbReference>
<dbReference type="PANTHER" id="PTHR32046">
    <property type="entry name" value="G DOMAIN-CONTAINING PROTEIN"/>
    <property type="match status" value="1"/>
</dbReference>
<evidence type="ECO:0000313" key="2">
    <source>
        <dbReference type="EMBL" id="CAG9310732.1"/>
    </source>
</evidence>
<keyword evidence="3" id="KW-1185">Reference proteome</keyword>
<dbReference type="Gene3D" id="3.40.50.300">
    <property type="entry name" value="P-loop containing nucleotide triphosphate hydrolases"/>
    <property type="match status" value="1"/>
</dbReference>
<evidence type="ECO:0008006" key="4">
    <source>
        <dbReference type="Google" id="ProtNLM"/>
    </source>
</evidence>
<accession>A0AAU9IBQ4</accession>
<dbReference type="InterPro" id="IPR027417">
    <property type="entry name" value="P-loop_NTPase"/>
</dbReference>
<reference evidence="2" key="1">
    <citation type="submission" date="2021-09" db="EMBL/GenBank/DDBJ databases">
        <authorList>
            <consortium name="AG Swart"/>
            <person name="Singh M."/>
            <person name="Singh A."/>
            <person name="Seah K."/>
            <person name="Emmerich C."/>
        </authorList>
    </citation>
    <scope>NUCLEOTIDE SEQUENCE</scope>
    <source>
        <strain evidence="2">ATCC30299</strain>
    </source>
</reference>
<organism evidence="2 3">
    <name type="scientific">Blepharisma stoltei</name>
    <dbReference type="NCBI Taxonomy" id="1481888"/>
    <lineage>
        <taxon>Eukaryota</taxon>
        <taxon>Sar</taxon>
        <taxon>Alveolata</taxon>
        <taxon>Ciliophora</taxon>
        <taxon>Postciliodesmatophora</taxon>
        <taxon>Heterotrichea</taxon>
        <taxon>Heterotrichida</taxon>
        <taxon>Blepharismidae</taxon>
        <taxon>Blepharisma</taxon>
    </lineage>
</organism>